<dbReference type="Gene3D" id="3.40.50.2300">
    <property type="match status" value="2"/>
</dbReference>
<keyword evidence="6" id="KW-1185">Reference proteome</keyword>
<evidence type="ECO:0000259" key="4">
    <source>
        <dbReference type="PROSITE" id="PS50932"/>
    </source>
</evidence>
<evidence type="ECO:0000256" key="2">
    <source>
        <dbReference type="ARBA" id="ARBA00023125"/>
    </source>
</evidence>
<protein>
    <submittedName>
        <fullName evidence="5">LacI family DNA-binding transcriptional regulator</fullName>
    </submittedName>
</protein>
<keyword evidence="3" id="KW-0804">Transcription</keyword>
<gene>
    <name evidence="5" type="ORF">ACIA8P_26340</name>
</gene>
<proteinExistence type="predicted"/>
<name>A0ABW7Y6Y7_STRCE</name>
<dbReference type="Pfam" id="PF00356">
    <property type="entry name" value="LacI"/>
    <property type="match status" value="1"/>
</dbReference>
<dbReference type="PANTHER" id="PTHR30146">
    <property type="entry name" value="LACI-RELATED TRANSCRIPTIONAL REPRESSOR"/>
    <property type="match status" value="1"/>
</dbReference>
<dbReference type="PANTHER" id="PTHR30146:SF109">
    <property type="entry name" value="HTH-TYPE TRANSCRIPTIONAL REGULATOR GALS"/>
    <property type="match status" value="1"/>
</dbReference>
<organism evidence="5 6">
    <name type="scientific">Streptomyces cellulosae</name>
    <dbReference type="NCBI Taxonomy" id="1968"/>
    <lineage>
        <taxon>Bacteria</taxon>
        <taxon>Bacillati</taxon>
        <taxon>Actinomycetota</taxon>
        <taxon>Actinomycetes</taxon>
        <taxon>Kitasatosporales</taxon>
        <taxon>Streptomycetaceae</taxon>
        <taxon>Streptomyces</taxon>
    </lineage>
</organism>
<evidence type="ECO:0000313" key="5">
    <source>
        <dbReference type="EMBL" id="MFI5678144.1"/>
    </source>
</evidence>
<reference evidence="5 6" key="1">
    <citation type="submission" date="2024-10" db="EMBL/GenBank/DDBJ databases">
        <title>The Natural Products Discovery Center: Release of the First 8490 Sequenced Strains for Exploring Actinobacteria Biosynthetic Diversity.</title>
        <authorList>
            <person name="Kalkreuter E."/>
            <person name="Kautsar S.A."/>
            <person name="Yang D."/>
            <person name="Bader C.D."/>
            <person name="Teijaro C.N."/>
            <person name="Fluegel L."/>
            <person name="Davis C.M."/>
            <person name="Simpson J.R."/>
            <person name="Lauterbach L."/>
            <person name="Steele A.D."/>
            <person name="Gui C."/>
            <person name="Meng S."/>
            <person name="Li G."/>
            <person name="Viehrig K."/>
            <person name="Ye F."/>
            <person name="Su P."/>
            <person name="Kiefer A.F."/>
            <person name="Nichols A."/>
            <person name="Cepeda A.J."/>
            <person name="Yan W."/>
            <person name="Fan B."/>
            <person name="Jiang Y."/>
            <person name="Adhikari A."/>
            <person name="Zheng C.-J."/>
            <person name="Schuster L."/>
            <person name="Cowan T.M."/>
            <person name="Smanski M.J."/>
            <person name="Chevrette M.G."/>
            <person name="De Carvalho L.P.S."/>
            <person name="Shen B."/>
        </authorList>
    </citation>
    <scope>NUCLEOTIDE SEQUENCE [LARGE SCALE GENOMIC DNA]</scope>
    <source>
        <strain evidence="5 6">NPDC051599</strain>
    </source>
</reference>
<dbReference type="CDD" id="cd06267">
    <property type="entry name" value="PBP1_LacI_sugar_binding-like"/>
    <property type="match status" value="1"/>
</dbReference>
<dbReference type="SUPFAM" id="SSF47413">
    <property type="entry name" value="lambda repressor-like DNA-binding domains"/>
    <property type="match status" value="1"/>
</dbReference>
<dbReference type="InterPro" id="IPR010982">
    <property type="entry name" value="Lambda_DNA-bd_dom_sf"/>
</dbReference>
<evidence type="ECO:0000256" key="3">
    <source>
        <dbReference type="ARBA" id="ARBA00023163"/>
    </source>
</evidence>
<evidence type="ECO:0000313" key="6">
    <source>
        <dbReference type="Proteomes" id="UP001612415"/>
    </source>
</evidence>
<dbReference type="RefSeq" id="WP_398658704.1">
    <property type="nucleotide sequence ID" value="NZ_JBITDC010000010.1"/>
</dbReference>
<dbReference type="InterPro" id="IPR028082">
    <property type="entry name" value="Peripla_BP_I"/>
</dbReference>
<dbReference type="InterPro" id="IPR000843">
    <property type="entry name" value="HTH_LacI"/>
</dbReference>
<dbReference type="PROSITE" id="PS50932">
    <property type="entry name" value="HTH_LACI_2"/>
    <property type="match status" value="1"/>
</dbReference>
<comment type="caution">
    <text evidence="5">The sequence shown here is derived from an EMBL/GenBank/DDBJ whole genome shotgun (WGS) entry which is preliminary data.</text>
</comment>
<dbReference type="SMART" id="SM00354">
    <property type="entry name" value="HTH_LACI"/>
    <property type="match status" value="1"/>
</dbReference>
<dbReference type="Gene3D" id="1.10.260.40">
    <property type="entry name" value="lambda repressor-like DNA-binding domains"/>
    <property type="match status" value="1"/>
</dbReference>
<dbReference type="Pfam" id="PF13377">
    <property type="entry name" value="Peripla_BP_3"/>
    <property type="match status" value="1"/>
</dbReference>
<sequence>MVAPGREQRHAGHALTRAGRATIVDVANLAGVSRQTVSRAINDKGEIDPATKERVLAAVRTLDYRPSRHARGLRRPGSVTVGLIVSDLANPYFPEVAAGVLEVAKPQGWNVTVCESRNNPDEECEALDLLSRQADAIVGYCDSADDVLARYASGLPIVLLERAPDETRFGSVGIDFEAGMREGVRHLTERGHRRIGMLDTAPPGTHSPRGERFLAEVRAHGLPVDEDWIAAAGGHSVTGGEHGLALLLDRHPDVTAVVGFNDLIAIGAMREARRRGLRVPDDIAVLGFDGLTLGELVEPPLTTLCIDKRQVGRLAVEQVTQMLEGKEPAAGEGAWVVPELIVRAST</sequence>
<feature type="domain" description="HTH lacI-type" evidence="4">
    <location>
        <begin position="21"/>
        <end position="75"/>
    </location>
</feature>
<keyword evidence="1" id="KW-0805">Transcription regulation</keyword>
<dbReference type="SUPFAM" id="SSF53822">
    <property type="entry name" value="Periplasmic binding protein-like I"/>
    <property type="match status" value="1"/>
</dbReference>
<dbReference type="PROSITE" id="PS00356">
    <property type="entry name" value="HTH_LACI_1"/>
    <property type="match status" value="1"/>
</dbReference>
<accession>A0ABW7Y6Y7</accession>
<dbReference type="GO" id="GO:0003677">
    <property type="term" value="F:DNA binding"/>
    <property type="evidence" value="ECO:0007669"/>
    <property type="project" value="UniProtKB-KW"/>
</dbReference>
<keyword evidence="2 5" id="KW-0238">DNA-binding</keyword>
<evidence type="ECO:0000256" key="1">
    <source>
        <dbReference type="ARBA" id="ARBA00023015"/>
    </source>
</evidence>
<dbReference type="InterPro" id="IPR046335">
    <property type="entry name" value="LacI/GalR-like_sensor"/>
</dbReference>
<dbReference type="CDD" id="cd01392">
    <property type="entry name" value="HTH_LacI"/>
    <property type="match status" value="1"/>
</dbReference>
<dbReference type="EMBL" id="JBITDC010000010">
    <property type="protein sequence ID" value="MFI5678144.1"/>
    <property type="molecule type" value="Genomic_DNA"/>
</dbReference>
<dbReference type="Proteomes" id="UP001612415">
    <property type="component" value="Unassembled WGS sequence"/>
</dbReference>